<feature type="transmembrane region" description="Helical" evidence="7">
    <location>
        <begin position="312"/>
        <end position="337"/>
    </location>
</feature>
<dbReference type="InterPro" id="IPR037272">
    <property type="entry name" value="SNS_sf"/>
</dbReference>
<dbReference type="EMBL" id="CAADFG010000011">
    <property type="protein sequence ID" value="VFJ88807.1"/>
    <property type="molecule type" value="Genomic_DNA"/>
</dbReference>
<comment type="similarity">
    <text evidence="6">Belongs to the sodium:neurotransmitter symporter (SNF) (TC 2.A.22) family.</text>
</comment>
<dbReference type="GO" id="GO:0015293">
    <property type="term" value="F:symporter activity"/>
    <property type="evidence" value="ECO:0007669"/>
    <property type="project" value="UniProtKB-KW"/>
</dbReference>
<feature type="transmembrane region" description="Helical" evidence="7">
    <location>
        <begin position="163"/>
        <end position="185"/>
    </location>
</feature>
<dbReference type="PROSITE" id="PS50267">
    <property type="entry name" value="NA_NEUROTRAN_SYMP_3"/>
    <property type="match status" value="1"/>
</dbReference>
<evidence type="ECO:0000313" key="10">
    <source>
        <dbReference type="EMBL" id="VFJ97018.1"/>
    </source>
</evidence>
<dbReference type="EMBL" id="CAADFI010000009">
    <property type="protein sequence ID" value="VFJ90363.1"/>
    <property type="molecule type" value="Genomic_DNA"/>
</dbReference>
<accession>A0A450UD80</accession>
<evidence type="ECO:0000256" key="7">
    <source>
        <dbReference type="SAM" id="Phobius"/>
    </source>
</evidence>
<reference evidence="9" key="1">
    <citation type="submission" date="2019-02" db="EMBL/GenBank/DDBJ databases">
        <authorList>
            <person name="Gruber-Vodicka R. H."/>
            <person name="Seah K. B. B."/>
        </authorList>
    </citation>
    <scope>NUCLEOTIDE SEQUENCE</scope>
    <source>
        <strain evidence="10">BECK_SA2B12</strain>
        <strain evidence="8">BECK_SA2B15</strain>
        <strain evidence="9">BECK_SA2B20</strain>
    </source>
</reference>
<feature type="transmembrane region" description="Helical" evidence="7">
    <location>
        <begin position="358"/>
        <end position="383"/>
    </location>
</feature>
<feature type="transmembrane region" description="Helical" evidence="7">
    <location>
        <begin position="268"/>
        <end position="292"/>
    </location>
</feature>
<evidence type="ECO:0000313" key="9">
    <source>
        <dbReference type="EMBL" id="VFJ90363.1"/>
    </source>
</evidence>
<comment type="subcellular location">
    <subcellularLocation>
        <location evidence="1">Membrane</location>
        <topology evidence="1">Multi-pass membrane protein</topology>
    </subcellularLocation>
</comment>
<dbReference type="NCBIfam" id="NF037979">
    <property type="entry name" value="Na_transp"/>
    <property type="match status" value="1"/>
</dbReference>
<feature type="transmembrane region" description="Helical" evidence="7">
    <location>
        <begin position="54"/>
        <end position="78"/>
    </location>
</feature>
<dbReference type="PANTHER" id="PTHR42948:SF1">
    <property type="entry name" value="TRANSPORTER"/>
    <property type="match status" value="1"/>
</dbReference>
<feature type="transmembrane region" description="Helical" evidence="7">
    <location>
        <begin position="450"/>
        <end position="469"/>
    </location>
</feature>
<keyword evidence="4 7" id="KW-1133">Transmembrane helix</keyword>
<feature type="transmembrane region" description="Helical" evidence="7">
    <location>
        <begin position="192"/>
        <end position="214"/>
    </location>
</feature>
<evidence type="ECO:0000313" key="8">
    <source>
        <dbReference type="EMBL" id="VFJ88807.1"/>
    </source>
</evidence>
<evidence type="ECO:0000256" key="3">
    <source>
        <dbReference type="ARBA" id="ARBA00022692"/>
    </source>
</evidence>
<dbReference type="PANTHER" id="PTHR42948">
    <property type="entry name" value="TRANSPORTER"/>
    <property type="match status" value="1"/>
</dbReference>
<dbReference type="EMBL" id="CAADFJ010000010">
    <property type="protein sequence ID" value="VFJ97018.1"/>
    <property type="molecule type" value="Genomic_DNA"/>
</dbReference>
<keyword evidence="5 7" id="KW-0472">Membrane</keyword>
<gene>
    <name evidence="8" type="ORF">BECKH772A_GA0070896_1001111</name>
    <name evidence="9" type="ORF">BECKH772B_GA0070898_1000913</name>
    <name evidence="10" type="ORF">BECKH772C_GA0070978_1001011</name>
</gene>
<proteinExistence type="inferred from homology"/>
<dbReference type="GO" id="GO:0016020">
    <property type="term" value="C:membrane"/>
    <property type="evidence" value="ECO:0007669"/>
    <property type="project" value="UniProtKB-SubCell"/>
</dbReference>
<dbReference type="AlphaFoldDB" id="A0A450UD80"/>
<keyword evidence="6" id="KW-0769">Symport</keyword>
<feature type="transmembrane region" description="Helical" evidence="7">
    <location>
        <begin position="105"/>
        <end position="130"/>
    </location>
</feature>
<evidence type="ECO:0000256" key="2">
    <source>
        <dbReference type="ARBA" id="ARBA00022448"/>
    </source>
</evidence>
<dbReference type="InterPro" id="IPR047218">
    <property type="entry name" value="YocR/YhdH-like"/>
</dbReference>
<name>A0A450UD80_9GAMM</name>
<evidence type="ECO:0000256" key="5">
    <source>
        <dbReference type="ARBA" id="ARBA00023136"/>
    </source>
</evidence>
<evidence type="ECO:0000256" key="4">
    <source>
        <dbReference type="ARBA" id="ARBA00022989"/>
    </source>
</evidence>
<dbReference type="InterPro" id="IPR000175">
    <property type="entry name" value="Na/ntran_symport"/>
</dbReference>
<feature type="transmembrane region" description="Helical" evidence="7">
    <location>
        <begin position="403"/>
        <end position="421"/>
    </location>
</feature>
<evidence type="ECO:0000256" key="1">
    <source>
        <dbReference type="ARBA" id="ARBA00004141"/>
    </source>
</evidence>
<dbReference type="Pfam" id="PF00209">
    <property type="entry name" value="SNF"/>
    <property type="match status" value="2"/>
</dbReference>
<keyword evidence="2 6" id="KW-0813">Transport</keyword>
<protein>
    <recommendedName>
        <fullName evidence="6">Transporter</fullName>
    </recommendedName>
</protein>
<evidence type="ECO:0000256" key="6">
    <source>
        <dbReference type="RuleBase" id="RU003732"/>
    </source>
</evidence>
<organism evidence="9">
    <name type="scientific">Candidatus Kentrum eta</name>
    <dbReference type="NCBI Taxonomy" id="2126337"/>
    <lineage>
        <taxon>Bacteria</taxon>
        <taxon>Pseudomonadati</taxon>
        <taxon>Pseudomonadota</taxon>
        <taxon>Gammaproteobacteria</taxon>
        <taxon>Candidatus Kentrum</taxon>
    </lineage>
</organism>
<sequence length="492" mass="51934">MANPYNNPHNPGADPFGREHWSSRVGFILAATGSAVGLGNIWKFPYITGENGGGAFVLVYLACIALIGLPIMMAEVLIGRRGQRSPIHGMGLVAKSEGASPAWRVIGWSGVAAGFIILSFYSVIAGWSLAYLFEAARGAFVAADAKGVAGIFEGLLANPGRLLLWHTVFMGMTVFVVAGGVRAGLERAVSVLMPAFFLLMLALVGYAAMATDAFREGADFLFRPDFGKLSGEGVLIAMGQAFFSLSLGMGVMLAYGSYLPGTVSIGRSVFAICVADTLVALVAGLAIFPLVFAHGLEPGAGPGLVFKTLPLAFGQMGGGVVFGTLFFLLLVVAGWTSSISILEPAVQWMEEQFGLRRGLAALLAGSGAWVLGLATAFSFNLWADWKPWGKTAFELLDYLASNILLPLGGLLFALFAGWIMAGSSTRQELGVDPGGHQADDPLGYRLWRFLARYIAPVGIGLVIFHSLGLTDRIGDWITLAWEAVPRSGAWGG</sequence>
<dbReference type="CDD" id="cd10336">
    <property type="entry name" value="SLC6sbd_Tyt1-Like"/>
    <property type="match status" value="1"/>
</dbReference>
<dbReference type="PROSITE" id="PS00610">
    <property type="entry name" value="NA_NEUROTRAN_SYMP_1"/>
    <property type="match status" value="1"/>
</dbReference>
<feature type="transmembrane region" description="Helical" evidence="7">
    <location>
        <begin position="25"/>
        <end position="42"/>
    </location>
</feature>
<keyword evidence="3 6" id="KW-0812">Transmembrane</keyword>
<dbReference type="SUPFAM" id="SSF161070">
    <property type="entry name" value="SNF-like"/>
    <property type="match status" value="1"/>
</dbReference>
<feature type="transmembrane region" description="Helical" evidence="7">
    <location>
        <begin position="234"/>
        <end position="256"/>
    </location>
</feature>
<dbReference type="PRINTS" id="PR00176">
    <property type="entry name" value="NANEUSMPORT"/>
</dbReference>